<feature type="domain" description="Organic solvent tolerance-like N-terminal" evidence="4">
    <location>
        <begin position="37"/>
        <end position="149"/>
    </location>
</feature>
<proteinExistence type="predicted"/>
<dbReference type="InterPro" id="IPR052037">
    <property type="entry name" value="LPS_export_LptA"/>
</dbReference>
<gene>
    <name evidence="5" type="primary">lptA</name>
    <name evidence="5" type="ORF">ERCISPPS3390_630</name>
</gene>
<evidence type="ECO:0000256" key="3">
    <source>
        <dbReference type="ARBA" id="ARBA00022764"/>
    </source>
</evidence>
<dbReference type="GO" id="GO:0017089">
    <property type="term" value="F:glycolipid transfer activity"/>
    <property type="evidence" value="ECO:0007669"/>
    <property type="project" value="TreeGrafter"/>
</dbReference>
<sequence length="184" mass="21028" precursor="true">MKSKTKAVIIKVCISGLFLMHETPSIALIRDFRQPVYINSEKQMVNLQNNTATASGNVHVTQGTIKILATKVIMMRPNGDNKKMIVDAYGNLTTFYQMQDNHASVQGSAKKIHYELENNKIELIGNACLRQLHSRIQCDHLVYLMKEQKIQAISNHDHRITTILMPSELKNNYKPYIPLKSKNY</sequence>
<reference evidence="5 6" key="1">
    <citation type="submission" date="2019-02" db="EMBL/GenBank/DDBJ databases">
        <authorList>
            <person name="Manzano-Marin A."/>
            <person name="Manzano-Marin A."/>
        </authorList>
    </citation>
    <scope>NUCLEOTIDE SEQUENCE [LARGE SCALE GENOMIC DNA]</scope>
    <source>
        <strain evidence="5 6">ErCisplendens/pseudotsugae</strain>
    </source>
</reference>
<evidence type="ECO:0000256" key="2">
    <source>
        <dbReference type="ARBA" id="ARBA00022729"/>
    </source>
</evidence>
<evidence type="ECO:0000313" key="6">
    <source>
        <dbReference type="Proteomes" id="UP000294338"/>
    </source>
</evidence>
<protein>
    <submittedName>
        <fullName evidence="5">Lipopolysaccharide export system protein LptA</fullName>
    </submittedName>
</protein>
<dbReference type="GO" id="GO:0030288">
    <property type="term" value="C:outer membrane-bounded periplasmic space"/>
    <property type="evidence" value="ECO:0007669"/>
    <property type="project" value="TreeGrafter"/>
</dbReference>
<evidence type="ECO:0000256" key="1">
    <source>
        <dbReference type="ARBA" id="ARBA00022448"/>
    </source>
</evidence>
<dbReference type="NCBIfam" id="TIGR03002">
    <property type="entry name" value="outer_YhbN_LptA"/>
    <property type="match status" value="1"/>
</dbReference>
<dbReference type="GO" id="GO:0001530">
    <property type="term" value="F:lipopolysaccharide binding"/>
    <property type="evidence" value="ECO:0007669"/>
    <property type="project" value="InterPro"/>
</dbReference>
<dbReference type="Proteomes" id="UP000294338">
    <property type="component" value="Chromosome 1"/>
</dbReference>
<accession>A0A451D4Z9</accession>
<dbReference type="PANTHER" id="PTHR36504:SF1">
    <property type="entry name" value="LIPOPOLYSACCHARIDE EXPORT SYSTEM PROTEIN LPTA"/>
    <property type="match status" value="1"/>
</dbReference>
<name>A0A451D4Z9_9GAMM</name>
<evidence type="ECO:0000259" key="4">
    <source>
        <dbReference type="Pfam" id="PF03968"/>
    </source>
</evidence>
<dbReference type="RefSeq" id="WP_197095349.1">
    <property type="nucleotide sequence ID" value="NZ_LR217705.1"/>
</dbReference>
<evidence type="ECO:0000313" key="5">
    <source>
        <dbReference type="EMBL" id="VFP80745.1"/>
    </source>
</evidence>
<dbReference type="Gene3D" id="2.60.450.10">
    <property type="entry name" value="Lipopolysaccharide (LPS) transport protein A like domain"/>
    <property type="match status" value="1"/>
</dbReference>
<dbReference type="AlphaFoldDB" id="A0A451D4Z9"/>
<dbReference type="GO" id="GO:0009279">
    <property type="term" value="C:cell outer membrane"/>
    <property type="evidence" value="ECO:0007669"/>
    <property type="project" value="TreeGrafter"/>
</dbReference>
<dbReference type="InterPro" id="IPR005653">
    <property type="entry name" value="OstA-like_N"/>
</dbReference>
<dbReference type="InterPro" id="IPR014340">
    <property type="entry name" value="LptA"/>
</dbReference>
<dbReference type="GO" id="GO:0015920">
    <property type="term" value="P:lipopolysaccharide transport"/>
    <property type="evidence" value="ECO:0007669"/>
    <property type="project" value="InterPro"/>
</dbReference>
<keyword evidence="2" id="KW-0732">Signal</keyword>
<organism evidence="5 6">
    <name type="scientific">Candidatus Erwinia haradaeae</name>
    <dbReference type="NCBI Taxonomy" id="1922217"/>
    <lineage>
        <taxon>Bacteria</taxon>
        <taxon>Pseudomonadati</taxon>
        <taxon>Pseudomonadota</taxon>
        <taxon>Gammaproteobacteria</taxon>
        <taxon>Enterobacterales</taxon>
        <taxon>Erwiniaceae</taxon>
        <taxon>Erwinia</taxon>
    </lineage>
</organism>
<dbReference type="Pfam" id="PF03968">
    <property type="entry name" value="LptD_N"/>
    <property type="match status" value="1"/>
</dbReference>
<keyword evidence="3" id="KW-0574">Periplasm</keyword>
<dbReference type="PANTHER" id="PTHR36504">
    <property type="entry name" value="LIPOPOLYSACCHARIDE EXPORT SYSTEM PROTEIN LPTA"/>
    <property type="match status" value="1"/>
</dbReference>
<dbReference type="EMBL" id="LR217705">
    <property type="protein sequence ID" value="VFP80745.1"/>
    <property type="molecule type" value="Genomic_DNA"/>
</dbReference>
<keyword evidence="1" id="KW-0813">Transport</keyword>